<keyword evidence="5" id="KW-0819">tRNA processing</keyword>
<sequence>MRKAFKENVGFGPGEVRTLKAELRLTAPRPCVVSGGEKQKRKRDRKPGSDFFGFFLRHQWSLSTTSHCSIRARRSTTAATDQKTKMETISLPSTLPSPLQQVHLAHFSNLDPESQSAAIIRRIISASQLPTSTASGASEEKIQQADLERSKLDFAFLDPTKLCSKQHVLTAVTQAAVVCARSWDNETRAFREGEGSIGGMKSKTPHSEVIYMLNPGNNVGESLKRFGLSPKSTSLLLVKFSSPASDPQAVLQSMIDVVSATNLTTPPTTEANYPIDIDQTIRYGSYSATPSTTTPVTDWKDLNKIYKLQIPSNLLNNKEDSRWQKEYEDIVCTSVAMKLVAG</sequence>
<evidence type="ECO:0000256" key="7">
    <source>
        <dbReference type="ARBA" id="ARBA00025043"/>
    </source>
</evidence>
<evidence type="ECO:0000256" key="1">
    <source>
        <dbReference type="ARBA" id="ARBA00004123"/>
    </source>
</evidence>
<evidence type="ECO:0000256" key="8">
    <source>
        <dbReference type="RuleBase" id="RU004398"/>
    </source>
</evidence>
<dbReference type="PANTHER" id="PTHR15840">
    <property type="entry name" value="CGI-121 FAMILY MEMBER"/>
    <property type="match status" value="1"/>
</dbReference>
<accession>R9PAB9</accession>
<keyword evidence="6 8" id="KW-0539">Nucleus</keyword>
<dbReference type="GO" id="GO:0000408">
    <property type="term" value="C:EKC/KEOPS complex"/>
    <property type="evidence" value="ECO:0007669"/>
    <property type="project" value="TreeGrafter"/>
</dbReference>
<dbReference type="Pfam" id="PF08617">
    <property type="entry name" value="CGI-121"/>
    <property type="match status" value="1"/>
</dbReference>
<dbReference type="GO" id="GO:0005829">
    <property type="term" value="C:cytosol"/>
    <property type="evidence" value="ECO:0007669"/>
    <property type="project" value="TreeGrafter"/>
</dbReference>
<dbReference type="Proteomes" id="UP000014071">
    <property type="component" value="Unassembled WGS sequence"/>
</dbReference>
<dbReference type="AlphaFoldDB" id="R9PAB9"/>
<dbReference type="EMBL" id="DF238790">
    <property type="protein sequence ID" value="GAC95040.1"/>
    <property type="molecule type" value="Genomic_DNA"/>
</dbReference>
<keyword evidence="10" id="KW-1185">Reference proteome</keyword>
<evidence type="ECO:0000256" key="6">
    <source>
        <dbReference type="ARBA" id="ARBA00023242"/>
    </source>
</evidence>
<reference evidence="10" key="1">
    <citation type="journal article" date="2013" name="Genome Announc.">
        <title>Draft genome sequence of the basidiomycetous yeast-like fungus Pseudozyma hubeiensis SY62, which produces an abundant amount of the biosurfactant mannosylerythritol lipids.</title>
        <authorList>
            <person name="Konishi M."/>
            <person name="Hatada Y."/>
            <person name="Horiuchi J."/>
        </authorList>
    </citation>
    <scope>NUCLEOTIDE SEQUENCE [LARGE SCALE GENOMIC DNA]</scope>
    <source>
        <strain evidence="10">SY62</strain>
    </source>
</reference>
<dbReference type="OrthoDB" id="329139at2759"/>
<organism evidence="9 10">
    <name type="scientific">Pseudozyma hubeiensis (strain SY62)</name>
    <name type="common">Yeast</name>
    <dbReference type="NCBI Taxonomy" id="1305764"/>
    <lineage>
        <taxon>Eukaryota</taxon>
        <taxon>Fungi</taxon>
        <taxon>Dikarya</taxon>
        <taxon>Basidiomycota</taxon>
        <taxon>Ustilaginomycotina</taxon>
        <taxon>Ustilaginomycetes</taxon>
        <taxon>Ustilaginales</taxon>
        <taxon>Ustilaginaceae</taxon>
        <taxon>Pseudozyma</taxon>
    </lineage>
</organism>
<dbReference type="InterPro" id="IPR013926">
    <property type="entry name" value="CGI121/TPRKB"/>
</dbReference>
<evidence type="ECO:0000256" key="5">
    <source>
        <dbReference type="ARBA" id="ARBA00022694"/>
    </source>
</evidence>
<evidence type="ECO:0000256" key="4">
    <source>
        <dbReference type="ARBA" id="ARBA00016009"/>
    </source>
</evidence>
<dbReference type="PANTHER" id="PTHR15840:SF10">
    <property type="entry name" value="EKC_KEOPS COMPLEX SUBUNIT TPRKB"/>
    <property type="match status" value="1"/>
</dbReference>
<gene>
    <name evidence="9" type="ORF">PHSY_002615</name>
</gene>
<evidence type="ECO:0000313" key="10">
    <source>
        <dbReference type="Proteomes" id="UP000014071"/>
    </source>
</evidence>
<name>R9PAB9_PSEHS</name>
<dbReference type="SUPFAM" id="SSF143870">
    <property type="entry name" value="PF0523-like"/>
    <property type="match status" value="1"/>
</dbReference>
<dbReference type="GO" id="GO:0005634">
    <property type="term" value="C:nucleus"/>
    <property type="evidence" value="ECO:0007669"/>
    <property type="project" value="UniProtKB-SubCell"/>
</dbReference>
<proteinExistence type="inferred from homology"/>
<evidence type="ECO:0000256" key="3">
    <source>
        <dbReference type="ARBA" id="ARBA00015316"/>
    </source>
</evidence>
<comment type="similarity">
    <text evidence="2 8">Belongs to the CGI121/TPRKB family.</text>
</comment>
<evidence type="ECO:0000313" key="9">
    <source>
        <dbReference type="EMBL" id="GAC95040.1"/>
    </source>
</evidence>
<dbReference type="GO" id="GO:0002949">
    <property type="term" value="P:tRNA threonylcarbamoyladenosine modification"/>
    <property type="evidence" value="ECO:0007669"/>
    <property type="project" value="TreeGrafter"/>
</dbReference>
<evidence type="ECO:0000256" key="2">
    <source>
        <dbReference type="ARBA" id="ARBA00005546"/>
    </source>
</evidence>
<comment type="function">
    <text evidence="7">Component of the EKC/KEOPS complex that is required for the formation of a threonylcarbamoyl group on adenosine at position 37 (t(6)A37) in tRNAs that read codons beginning with adenine. The complex is probably involved in the transfer of the threonylcarbamoyl moiety of threonylcarbamoyl-AMP (TC-AMP) to the N6 group of A37. CGI121 acts as an allosteric effector that regulates the t(6)A activity of the complex. The EKC/KEOPS complex also promotes both telomere uncapping and telomere elongation. The complex is required for efficient recruitment of transcriptional coactivators. CGI121 is not required for tRNA modification.</text>
</comment>
<dbReference type="HOGENOM" id="CLU_065847_0_0_1"/>
<comment type="subcellular location">
    <subcellularLocation>
        <location evidence="1">Nucleus</location>
    </subcellularLocation>
</comment>
<dbReference type="Gene3D" id="3.30.2380.10">
    <property type="entry name" value="CGI121/TPRKB"/>
    <property type="match status" value="1"/>
</dbReference>
<protein>
    <recommendedName>
        <fullName evidence="4">EKC/KEOPS complex subunit CGI121</fullName>
    </recommendedName>
    <alternativeName>
        <fullName evidence="3">EKC/KEOPS complex subunit cgi121</fullName>
    </alternativeName>
</protein>
<dbReference type="GeneID" id="24107906"/>
<dbReference type="RefSeq" id="XP_012188627.1">
    <property type="nucleotide sequence ID" value="XM_012333237.1"/>
</dbReference>
<dbReference type="eggNOG" id="ENOG502T248">
    <property type="taxonomic scope" value="Eukaryota"/>
</dbReference>
<dbReference type="STRING" id="1305764.R9PAB9"/>
<dbReference type="InterPro" id="IPR036504">
    <property type="entry name" value="CGI121/TPRKB_sf"/>
</dbReference>